<dbReference type="SUPFAM" id="SSF50475">
    <property type="entry name" value="FMN-binding split barrel"/>
    <property type="match status" value="1"/>
</dbReference>
<dbReference type="RefSeq" id="WP_052597483.1">
    <property type="nucleotide sequence ID" value="NZ_CP011112.1"/>
</dbReference>
<dbReference type="NCBIfam" id="TIGR00026">
    <property type="entry name" value="hi_GC_TIGR00026"/>
    <property type="match status" value="1"/>
</dbReference>
<sequence length="148" mass="16652">MSELDRWTKMFNAFVGRLARAGISVTGARELETIGRKSGQPRTTPVNLMKVDGQPYLVAPRGQTDWVRNVRKNPEVKLRLGRRVETYTAVEVHGDAAVPVMRYYLKKWFWEVGAFFPEGVRAKSTDAEIAGIIPAHPVFKLQPSSPVE</sequence>
<dbReference type="STRING" id="571913.VV02_23570"/>
<protein>
    <recommendedName>
        <fullName evidence="3">Nitroreductase</fullName>
    </recommendedName>
</protein>
<dbReference type="GO" id="GO:0016491">
    <property type="term" value="F:oxidoreductase activity"/>
    <property type="evidence" value="ECO:0007669"/>
    <property type="project" value="InterPro"/>
</dbReference>
<dbReference type="EMBL" id="CP011112">
    <property type="protein sequence ID" value="AKU19243.1"/>
    <property type="molecule type" value="Genomic_DNA"/>
</dbReference>
<proteinExistence type="predicted"/>
<dbReference type="KEGG" id="lmoi:VV02_23570"/>
<keyword evidence="2" id="KW-1185">Reference proteome</keyword>
<dbReference type="Proteomes" id="UP000066480">
    <property type="component" value="Chromosome"/>
</dbReference>
<evidence type="ECO:0008006" key="3">
    <source>
        <dbReference type="Google" id="ProtNLM"/>
    </source>
</evidence>
<dbReference type="OrthoDB" id="5186446at2"/>
<organism evidence="1 2">
    <name type="scientific">Luteipulveratus mongoliensis</name>
    <dbReference type="NCBI Taxonomy" id="571913"/>
    <lineage>
        <taxon>Bacteria</taxon>
        <taxon>Bacillati</taxon>
        <taxon>Actinomycetota</taxon>
        <taxon>Actinomycetes</taxon>
        <taxon>Micrococcales</taxon>
        <taxon>Dermacoccaceae</taxon>
        <taxon>Luteipulveratus</taxon>
    </lineage>
</organism>
<evidence type="ECO:0000313" key="2">
    <source>
        <dbReference type="Proteomes" id="UP000066480"/>
    </source>
</evidence>
<dbReference type="Pfam" id="PF04075">
    <property type="entry name" value="F420H2_quin_red"/>
    <property type="match status" value="1"/>
</dbReference>
<dbReference type="Gene3D" id="2.30.110.10">
    <property type="entry name" value="Electron Transport, Fmn-binding Protein, Chain A"/>
    <property type="match status" value="1"/>
</dbReference>
<dbReference type="InterPro" id="IPR004378">
    <property type="entry name" value="F420H2_quin_Rdtase"/>
</dbReference>
<dbReference type="InterPro" id="IPR012349">
    <property type="entry name" value="Split_barrel_FMN-bd"/>
</dbReference>
<gene>
    <name evidence="1" type="ORF">VV02_23570</name>
</gene>
<reference evidence="1 2" key="1">
    <citation type="submission" date="2015-03" db="EMBL/GenBank/DDBJ databases">
        <title>Luteipulveratus halotolerans sp. nov., a novel actinobacterium (Dermacoccaceae) from Sarawak, Malaysia.</title>
        <authorList>
            <person name="Juboi H."/>
            <person name="Basik A."/>
            <person name="Shamsul S.S."/>
            <person name="Arnold P."/>
            <person name="Schmitt E.K."/>
            <person name="Sanglier J.-J."/>
            <person name="Yeo T."/>
        </authorList>
    </citation>
    <scope>NUCLEOTIDE SEQUENCE [LARGE SCALE GENOMIC DNA]</scope>
    <source>
        <strain evidence="1 2">MN07-A0370</strain>
    </source>
</reference>
<dbReference type="AlphaFoldDB" id="A0A0K1JRN8"/>
<dbReference type="PATRIC" id="fig|571913.6.peg.4773"/>
<accession>A0A0K1JRN8</accession>
<evidence type="ECO:0000313" key="1">
    <source>
        <dbReference type="EMBL" id="AKU19243.1"/>
    </source>
</evidence>
<name>A0A0K1JRN8_9MICO</name>